<dbReference type="VEuPathDB" id="VectorBase:HLOH_056083"/>
<feature type="compositionally biased region" description="Basic and acidic residues" evidence="1">
    <location>
        <begin position="11"/>
        <end position="41"/>
    </location>
</feature>
<evidence type="ECO:0000313" key="3">
    <source>
        <dbReference type="Proteomes" id="UP000821853"/>
    </source>
</evidence>
<dbReference type="AlphaFoldDB" id="A0A9J6GMY5"/>
<evidence type="ECO:0000313" key="2">
    <source>
        <dbReference type="EMBL" id="KAH9376634.1"/>
    </source>
</evidence>
<evidence type="ECO:0000256" key="1">
    <source>
        <dbReference type="SAM" id="MobiDB-lite"/>
    </source>
</evidence>
<organism evidence="2 3">
    <name type="scientific">Haemaphysalis longicornis</name>
    <name type="common">Bush tick</name>
    <dbReference type="NCBI Taxonomy" id="44386"/>
    <lineage>
        <taxon>Eukaryota</taxon>
        <taxon>Metazoa</taxon>
        <taxon>Ecdysozoa</taxon>
        <taxon>Arthropoda</taxon>
        <taxon>Chelicerata</taxon>
        <taxon>Arachnida</taxon>
        <taxon>Acari</taxon>
        <taxon>Parasitiformes</taxon>
        <taxon>Ixodida</taxon>
        <taxon>Ixodoidea</taxon>
        <taxon>Ixodidae</taxon>
        <taxon>Haemaphysalinae</taxon>
        <taxon>Haemaphysalis</taxon>
    </lineage>
</organism>
<sequence>MEILLVHFRGANHDSETATTPKTRERYRGEEKNKTRNDAYGRSRVWKKTLGKRNGCPYANIGGRPDKWVRPKMDRQAFVRSLSLGGKMGGKGVGEGGRHSRYVKWSPYSCMHTGEL</sequence>
<dbReference type="Proteomes" id="UP000821853">
    <property type="component" value="Unassembled WGS sequence"/>
</dbReference>
<proteinExistence type="predicted"/>
<comment type="caution">
    <text evidence="2">The sequence shown here is derived from an EMBL/GenBank/DDBJ whole genome shotgun (WGS) entry which is preliminary data.</text>
</comment>
<feature type="region of interest" description="Disordered" evidence="1">
    <location>
        <begin position="10"/>
        <end position="41"/>
    </location>
</feature>
<name>A0A9J6GMY5_HAELO</name>
<protein>
    <submittedName>
        <fullName evidence="2">Uncharacterized protein</fullName>
    </submittedName>
</protein>
<reference evidence="2 3" key="1">
    <citation type="journal article" date="2020" name="Cell">
        <title>Large-Scale Comparative Analyses of Tick Genomes Elucidate Their Genetic Diversity and Vector Capacities.</title>
        <authorList>
            <consortium name="Tick Genome and Microbiome Consortium (TIGMIC)"/>
            <person name="Jia N."/>
            <person name="Wang J."/>
            <person name="Shi W."/>
            <person name="Du L."/>
            <person name="Sun Y."/>
            <person name="Zhan W."/>
            <person name="Jiang J.F."/>
            <person name="Wang Q."/>
            <person name="Zhang B."/>
            <person name="Ji P."/>
            <person name="Bell-Sakyi L."/>
            <person name="Cui X.M."/>
            <person name="Yuan T.T."/>
            <person name="Jiang B.G."/>
            <person name="Yang W.F."/>
            <person name="Lam T.T."/>
            <person name="Chang Q.C."/>
            <person name="Ding S.J."/>
            <person name="Wang X.J."/>
            <person name="Zhu J.G."/>
            <person name="Ruan X.D."/>
            <person name="Zhao L."/>
            <person name="Wei J.T."/>
            <person name="Ye R.Z."/>
            <person name="Que T.C."/>
            <person name="Du C.H."/>
            <person name="Zhou Y.H."/>
            <person name="Cheng J.X."/>
            <person name="Dai P.F."/>
            <person name="Guo W.B."/>
            <person name="Han X.H."/>
            <person name="Huang E.J."/>
            <person name="Li L.F."/>
            <person name="Wei W."/>
            <person name="Gao Y.C."/>
            <person name="Liu J.Z."/>
            <person name="Shao H.Z."/>
            <person name="Wang X."/>
            <person name="Wang C.C."/>
            <person name="Yang T.C."/>
            <person name="Huo Q.B."/>
            <person name="Li W."/>
            <person name="Chen H.Y."/>
            <person name="Chen S.E."/>
            <person name="Zhou L.G."/>
            <person name="Ni X.B."/>
            <person name="Tian J.H."/>
            <person name="Sheng Y."/>
            <person name="Liu T."/>
            <person name="Pan Y.S."/>
            <person name="Xia L.Y."/>
            <person name="Li J."/>
            <person name="Zhao F."/>
            <person name="Cao W.C."/>
        </authorList>
    </citation>
    <scope>NUCLEOTIDE SEQUENCE [LARGE SCALE GENOMIC DNA]</scope>
    <source>
        <strain evidence="2">HaeL-2018</strain>
    </source>
</reference>
<dbReference type="EMBL" id="JABSTR010000008">
    <property type="protein sequence ID" value="KAH9376634.1"/>
    <property type="molecule type" value="Genomic_DNA"/>
</dbReference>
<keyword evidence="3" id="KW-1185">Reference proteome</keyword>
<gene>
    <name evidence="2" type="ORF">HPB48_005845</name>
</gene>
<accession>A0A9J6GMY5</accession>